<keyword evidence="1" id="KW-0472">Membrane</keyword>
<dbReference type="AlphaFoldDB" id="A0A3S8RYT1"/>
<sequence length="64" mass="6729">MKWNSLAGRALGFLAGTTLGSGIGFLFHWQSYNLVVIVSALGVLGAILGGWTVKMCLRNTSDAS</sequence>
<dbReference type="OrthoDB" id="2664367at2"/>
<evidence type="ECO:0000313" key="3">
    <source>
        <dbReference type="Proteomes" id="UP000273145"/>
    </source>
</evidence>
<reference evidence="2 3" key="1">
    <citation type="submission" date="2018-11" db="EMBL/GenBank/DDBJ databases">
        <title>Genome sequencing of Paenibacillus lentus DSM25539(T).</title>
        <authorList>
            <person name="Kook J.-K."/>
            <person name="Park S.-N."/>
            <person name="Lim Y.K."/>
        </authorList>
    </citation>
    <scope>NUCLEOTIDE SEQUENCE [LARGE SCALE GENOMIC DNA]</scope>
    <source>
        <strain evidence="2 3">DSM 25539</strain>
    </source>
</reference>
<name>A0A3S8RYT1_9BACL</name>
<evidence type="ECO:0000256" key="1">
    <source>
        <dbReference type="SAM" id="Phobius"/>
    </source>
</evidence>
<organism evidence="2 3">
    <name type="scientific">Paenibacillus lentus</name>
    <dbReference type="NCBI Taxonomy" id="1338368"/>
    <lineage>
        <taxon>Bacteria</taxon>
        <taxon>Bacillati</taxon>
        <taxon>Bacillota</taxon>
        <taxon>Bacilli</taxon>
        <taxon>Bacillales</taxon>
        <taxon>Paenibacillaceae</taxon>
        <taxon>Paenibacillus</taxon>
    </lineage>
</organism>
<dbReference type="EMBL" id="CP034248">
    <property type="protein sequence ID" value="AZK48077.1"/>
    <property type="molecule type" value="Genomic_DNA"/>
</dbReference>
<proteinExistence type="predicted"/>
<keyword evidence="1" id="KW-0812">Transmembrane</keyword>
<dbReference type="KEGG" id="plen:EIM92_19470"/>
<protein>
    <submittedName>
        <fullName evidence="2">Uncharacterized protein</fullName>
    </submittedName>
</protein>
<evidence type="ECO:0000313" key="2">
    <source>
        <dbReference type="EMBL" id="AZK48077.1"/>
    </source>
</evidence>
<gene>
    <name evidence="2" type="ORF">EIM92_19470</name>
</gene>
<keyword evidence="1" id="KW-1133">Transmembrane helix</keyword>
<keyword evidence="3" id="KW-1185">Reference proteome</keyword>
<accession>A0A3S8RYT1</accession>
<dbReference type="RefSeq" id="WP_125084242.1">
    <property type="nucleotide sequence ID" value="NZ_CP034248.1"/>
</dbReference>
<dbReference type="Proteomes" id="UP000273145">
    <property type="component" value="Chromosome"/>
</dbReference>
<feature type="transmembrane region" description="Helical" evidence="1">
    <location>
        <begin position="32"/>
        <end position="53"/>
    </location>
</feature>